<protein>
    <submittedName>
        <fullName evidence="1">Uncharacterized protein</fullName>
    </submittedName>
</protein>
<organism evidence="1 2">
    <name type="scientific">Porphyridium purpureum</name>
    <name type="common">Red alga</name>
    <name type="synonym">Porphyridium cruentum</name>
    <dbReference type="NCBI Taxonomy" id="35688"/>
    <lineage>
        <taxon>Eukaryota</taxon>
        <taxon>Rhodophyta</taxon>
        <taxon>Bangiophyceae</taxon>
        <taxon>Porphyridiales</taxon>
        <taxon>Porphyridiaceae</taxon>
        <taxon>Porphyridium</taxon>
    </lineage>
</organism>
<name>A0A5J4Z3Z2_PORPP</name>
<keyword evidence="2" id="KW-1185">Reference proteome</keyword>
<dbReference type="AlphaFoldDB" id="A0A5J4Z3Z2"/>
<comment type="caution">
    <text evidence="1">The sequence shown here is derived from an EMBL/GenBank/DDBJ whole genome shotgun (WGS) entry which is preliminary data.</text>
</comment>
<gene>
    <name evidence="1" type="ORF">FVE85_6284</name>
</gene>
<reference evidence="2" key="1">
    <citation type="journal article" date="2019" name="Nat. Commun.">
        <title>Expansion of phycobilisome linker gene families in mesophilic red algae.</title>
        <authorList>
            <person name="Lee J."/>
            <person name="Kim D."/>
            <person name="Bhattacharya D."/>
            <person name="Yoon H.S."/>
        </authorList>
    </citation>
    <scope>NUCLEOTIDE SEQUENCE [LARGE SCALE GENOMIC DNA]</scope>
    <source>
        <strain evidence="2">CCMP 1328</strain>
    </source>
</reference>
<evidence type="ECO:0000313" key="1">
    <source>
        <dbReference type="EMBL" id="KAA8498699.1"/>
    </source>
</evidence>
<accession>A0A5J4Z3Z2</accession>
<proteinExistence type="predicted"/>
<evidence type="ECO:0000313" key="2">
    <source>
        <dbReference type="Proteomes" id="UP000324585"/>
    </source>
</evidence>
<dbReference type="Proteomes" id="UP000324585">
    <property type="component" value="Unassembled WGS sequence"/>
</dbReference>
<sequence>MSVQSTKLVDIVWSLEAHGYPNTECSKGVTPWTGLSQFGGAMIDPRCCDVIGVGARGLDNVLFEIKFPRYTCDCSPAPLPSPTPTAFLTPDPTETPATTHANLLESTPTPTHARIGAGLVAVHALDKVDASAGVGHLPRIARLDDLPCGTHDHALEVSDNAGITHVRLPSSRQRKYSHACVHCANVSNERDASTMCCMSTRPSSQARMATVSRPYRTAIRCGAASRTDQWELRKNCSRLMPLGC</sequence>
<dbReference type="EMBL" id="VRMN01000001">
    <property type="protein sequence ID" value="KAA8498699.1"/>
    <property type="molecule type" value="Genomic_DNA"/>
</dbReference>